<sequence length="669" mass="74257">MSAVATTTQSRLNNIARCVSAAVDTLELVSNTLKTPFLGAISSTSRSLLIAVETVKQNKEACIRLLEQTHQLLYAIIALHIKSDAGGELPPSVLGHIGSFTETLHKIHHFIEAQQEKGWLKQFFRQAEMNALLKDCNAGLQQSLDFFQIQALGLVTDAAELQEYAQDAHQEVLQMIDSRSDMNAFDRASSINPGLSSSESSSTSISMLPSEPKIFHGRDSELADILSAFGQEPTRIAILGAGGMGKTSLSRAVLHHPQVVARYGPHRVFVACDTAPTKIELAALIGAHLGLKSGRDVTRALIRHLATGPPTLLILDNLETVWDPRESRREIEEFLSLLTDINHIALIITMRGAERPAKVHWTRPFLAPLLPLSRAAARQTFIDIADEGHDKQDVDKVLSLTDNLPLAINLIAHLVDSEGCLTVLSRWEEERTSIISEGYDRKSNLDISISVSLSSPRITSVPRSKDLLSLLSILPDGLADVELRQANIPIDDILRCKTALLRTSLAHQDQGRLKSLVPIREYFQRFHPPPMQLLRPLRLYFHELLDLYVKHRGTLPNRGVTDRIALNFANVQNVLVSGLTQENPDLVDTIYSVTHLDSFSAGAGRGHLTFMERISDVLPQPTNHRLEVFVITRRLLSWRYHPVADTQALVDEALEHFKHFDDSDLQGEC</sequence>
<name>A0AAD6TID6_9AGAR</name>
<accession>A0AAD6TID6</accession>
<dbReference type="PANTHER" id="PTHR47691:SF3">
    <property type="entry name" value="HTH-TYPE TRANSCRIPTIONAL REGULATOR RV0890C-RELATED"/>
    <property type="match status" value="1"/>
</dbReference>
<dbReference type="PRINTS" id="PR00364">
    <property type="entry name" value="DISEASERSIST"/>
</dbReference>
<evidence type="ECO:0000259" key="1">
    <source>
        <dbReference type="Pfam" id="PF20703"/>
    </source>
</evidence>
<dbReference type="InterPro" id="IPR059179">
    <property type="entry name" value="MLKL-like_MCAfunc"/>
</dbReference>
<dbReference type="Pfam" id="PF20703">
    <property type="entry name" value="nSTAND1"/>
    <property type="match status" value="1"/>
</dbReference>
<dbReference type="AlphaFoldDB" id="A0AAD6TID6"/>
<dbReference type="CDD" id="cd21037">
    <property type="entry name" value="MLKL_NTD"/>
    <property type="match status" value="1"/>
</dbReference>
<keyword evidence="3" id="KW-0378">Hydrolase</keyword>
<proteinExistence type="predicted"/>
<organism evidence="3 4">
    <name type="scientific">Mycena alexandri</name>
    <dbReference type="NCBI Taxonomy" id="1745969"/>
    <lineage>
        <taxon>Eukaryota</taxon>
        <taxon>Fungi</taxon>
        <taxon>Dikarya</taxon>
        <taxon>Basidiomycota</taxon>
        <taxon>Agaricomycotina</taxon>
        <taxon>Agaricomycetes</taxon>
        <taxon>Agaricomycetidae</taxon>
        <taxon>Agaricales</taxon>
        <taxon>Marasmiineae</taxon>
        <taxon>Mycenaceae</taxon>
        <taxon>Mycena</taxon>
    </lineage>
</organism>
<dbReference type="Gene3D" id="3.40.50.300">
    <property type="entry name" value="P-loop containing nucleotide triphosphate hydrolases"/>
    <property type="match status" value="1"/>
</dbReference>
<evidence type="ECO:0000313" key="3">
    <source>
        <dbReference type="EMBL" id="KAJ7046232.1"/>
    </source>
</evidence>
<dbReference type="InterPro" id="IPR036537">
    <property type="entry name" value="Adaptor_Cbl_N_dom_sf"/>
</dbReference>
<dbReference type="GO" id="GO:0016787">
    <property type="term" value="F:hydrolase activity"/>
    <property type="evidence" value="ECO:0007669"/>
    <property type="project" value="UniProtKB-KW"/>
</dbReference>
<comment type="caution">
    <text evidence="3">The sequence shown here is derived from an EMBL/GenBank/DDBJ whole genome shotgun (WGS) entry which is preliminary data.</text>
</comment>
<dbReference type="InterPro" id="IPR049052">
    <property type="entry name" value="nSTAND1"/>
</dbReference>
<reference evidence="3" key="1">
    <citation type="submission" date="2023-03" db="EMBL/GenBank/DDBJ databases">
        <title>Massive genome expansion in bonnet fungi (Mycena s.s.) driven by repeated elements and novel gene families across ecological guilds.</title>
        <authorList>
            <consortium name="Lawrence Berkeley National Laboratory"/>
            <person name="Harder C.B."/>
            <person name="Miyauchi S."/>
            <person name="Viragh M."/>
            <person name="Kuo A."/>
            <person name="Thoen E."/>
            <person name="Andreopoulos B."/>
            <person name="Lu D."/>
            <person name="Skrede I."/>
            <person name="Drula E."/>
            <person name="Henrissat B."/>
            <person name="Morin E."/>
            <person name="Kohler A."/>
            <person name="Barry K."/>
            <person name="LaButti K."/>
            <person name="Morin E."/>
            <person name="Salamov A."/>
            <person name="Lipzen A."/>
            <person name="Mereny Z."/>
            <person name="Hegedus B."/>
            <person name="Baldrian P."/>
            <person name="Stursova M."/>
            <person name="Weitz H."/>
            <person name="Taylor A."/>
            <person name="Grigoriev I.V."/>
            <person name="Nagy L.G."/>
            <person name="Martin F."/>
            <person name="Kauserud H."/>
        </authorList>
    </citation>
    <scope>NUCLEOTIDE SEQUENCE</scope>
    <source>
        <strain evidence="3">CBHHK200</strain>
    </source>
</reference>
<dbReference type="GO" id="GO:0007166">
    <property type="term" value="P:cell surface receptor signaling pathway"/>
    <property type="evidence" value="ECO:0007669"/>
    <property type="project" value="InterPro"/>
</dbReference>
<protein>
    <submittedName>
        <fullName evidence="3">P-loop containing nucleoside triphosphate hydrolase protein</fullName>
    </submittedName>
</protein>
<feature type="domain" description="Novel STAND NTPase 1" evidence="1">
    <location>
        <begin position="211"/>
        <end position="351"/>
    </location>
</feature>
<keyword evidence="4" id="KW-1185">Reference proteome</keyword>
<evidence type="ECO:0000313" key="4">
    <source>
        <dbReference type="Proteomes" id="UP001218188"/>
    </source>
</evidence>
<dbReference type="Proteomes" id="UP001218188">
    <property type="component" value="Unassembled WGS sequence"/>
</dbReference>
<gene>
    <name evidence="3" type="ORF">C8F04DRAFT_1248487</name>
</gene>
<dbReference type="Pfam" id="PF22215">
    <property type="entry name" value="MLKL_N"/>
    <property type="match status" value="1"/>
</dbReference>
<dbReference type="InterPro" id="IPR027417">
    <property type="entry name" value="P-loop_NTPase"/>
</dbReference>
<dbReference type="Gene3D" id="1.20.930.20">
    <property type="entry name" value="Adaptor protein Cbl, N-terminal domain"/>
    <property type="match status" value="1"/>
</dbReference>
<feature type="domain" description="Mixed lineage kinase" evidence="2">
    <location>
        <begin position="42"/>
        <end position="144"/>
    </location>
</feature>
<dbReference type="PANTHER" id="PTHR47691">
    <property type="entry name" value="REGULATOR-RELATED"/>
    <property type="match status" value="1"/>
</dbReference>
<dbReference type="SUPFAM" id="SSF52540">
    <property type="entry name" value="P-loop containing nucleoside triphosphate hydrolases"/>
    <property type="match status" value="1"/>
</dbReference>
<evidence type="ECO:0000259" key="2">
    <source>
        <dbReference type="Pfam" id="PF22215"/>
    </source>
</evidence>
<dbReference type="InterPro" id="IPR054000">
    <property type="entry name" value="MLKL_N"/>
</dbReference>
<dbReference type="EMBL" id="JARJCM010000003">
    <property type="protein sequence ID" value="KAJ7046232.1"/>
    <property type="molecule type" value="Genomic_DNA"/>
</dbReference>